<dbReference type="EMBL" id="FRAA01000001">
    <property type="protein sequence ID" value="SHJ79108.1"/>
    <property type="molecule type" value="Genomic_DNA"/>
</dbReference>
<dbReference type="GO" id="GO:0016616">
    <property type="term" value="F:oxidoreductase activity, acting on the CH-OH group of donors, NAD or NADP as acceptor"/>
    <property type="evidence" value="ECO:0007669"/>
    <property type="project" value="TreeGrafter"/>
</dbReference>
<dbReference type="PANTHER" id="PTHR42760">
    <property type="entry name" value="SHORT-CHAIN DEHYDROGENASES/REDUCTASES FAMILY MEMBER"/>
    <property type="match status" value="1"/>
</dbReference>
<dbReference type="FunFam" id="3.40.50.720:FF:000084">
    <property type="entry name" value="Short-chain dehydrogenase reductase"/>
    <property type="match status" value="1"/>
</dbReference>
<dbReference type="PANTHER" id="PTHR42760:SF40">
    <property type="entry name" value="3-OXOACYL-[ACYL-CARRIER-PROTEIN] REDUCTASE, CHLOROPLASTIC"/>
    <property type="match status" value="1"/>
</dbReference>
<proteinExistence type="inferred from homology"/>
<reference evidence="3" key="1">
    <citation type="submission" date="2016-11" db="EMBL/GenBank/DDBJ databases">
        <authorList>
            <person name="Varghese N."/>
            <person name="Submissions S."/>
        </authorList>
    </citation>
    <scope>NUCLEOTIDE SEQUENCE [LARGE SCALE GENOMIC DNA]</scope>
    <source>
        <strain evidence="3">DSM 26134</strain>
    </source>
</reference>
<name>A0A1M6M6N0_REIAG</name>
<dbReference type="Pfam" id="PF13561">
    <property type="entry name" value="adh_short_C2"/>
    <property type="match status" value="1"/>
</dbReference>
<gene>
    <name evidence="2" type="ORF">SAMN04488028_1011250</name>
</gene>
<dbReference type="RefSeq" id="WP_073120411.1">
    <property type="nucleotide sequence ID" value="NZ_FRAA01000001.1"/>
</dbReference>
<accession>A0A1M6M6N0</accession>
<comment type="similarity">
    <text evidence="1">Belongs to the short-chain dehydrogenases/reductases (SDR) family.</text>
</comment>
<dbReference type="SUPFAM" id="SSF51735">
    <property type="entry name" value="NAD(P)-binding Rossmann-fold domains"/>
    <property type="match status" value="1"/>
</dbReference>
<dbReference type="InterPro" id="IPR002347">
    <property type="entry name" value="SDR_fam"/>
</dbReference>
<dbReference type="InterPro" id="IPR036291">
    <property type="entry name" value="NAD(P)-bd_dom_sf"/>
</dbReference>
<dbReference type="CDD" id="cd05233">
    <property type="entry name" value="SDR_c"/>
    <property type="match status" value="1"/>
</dbReference>
<evidence type="ECO:0000313" key="2">
    <source>
        <dbReference type="EMBL" id="SHJ79108.1"/>
    </source>
</evidence>
<dbReference type="PRINTS" id="PR00081">
    <property type="entry name" value="GDHRDH"/>
</dbReference>
<protein>
    <submittedName>
        <fullName evidence="2">NAD(P)-dependent dehydrogenase, short-chain alcohol dehydrogenase family</fullName>
    </submittedName>
</protein>
<dbReference type="STRING" id="156994.SAMN04488028_1011250"/>
<dbReference type="AlphaFoldDB" id="A0A1M6M6N0"/>
<keyword evidence="3" id="KW-1185">Reference proteome</keyword>
<dbReference type="Gene3D" id="3.40.50.720">
    <property type="entry name" value="NAD(P)-binding Rossmann-like Domain"/>
    <property type="match status" value="1"/>
</dbReference>
<sequence length="253" mass="27073">MYINLSGLNILVTGASKGIGKAIATKLAEAGATIAVHYNKNMREAENLAQVLGNESRAFQADLSQPDEAANLFDRVVLEMGSIEILVNNAGVAMPVNIDAKETDWMTTWNTTIQVNLTSCGVLCKKIVEHFIKRNATGRIINITSRAAFRGDTAEYMAYAASKAGLVSLTKTIARAYGKQGIKAFSIAPGIVRTDMGKETMEKYGSEHATGDLALERLTEPKDIAPMVTFLASGMADHATGSTIDLNAGSYVH</sequence>
<dbReference type="GO" id="GO:0030497">
    <property type="term" value="P:fatty acid elongation"/>
    <property type="evidence" value="ECO:0007669"/>
    <property type="project" value="TreeGrafter"/>
</dbReference>
<organism evidence="2 3">
    <name type="scientific">Reichenbachiella agariperforans</name>
    <dbReference type="NCBI Taxonomy" id="156994"/>
    <lineage>
        <taxon>Bacteria</taxon>
        <taxon>Pseudomonadati</taxon>
        <taxon>Bacteroidota</taxon>
        <taxon>Cytophagia</taxon>
        <taxon>Cytophagales</taxon>
        <taxon>Reichenbachiellaceae</taxon>
        <taxon>Reichenbachiella</taxon>
    </lineage>
</organism>
<evidence type="ECO:0000313" key="3">
    <source>
        <dbReference type="Proteomes" id="UP000184474"/>
    </source>
</evidence>
<evidence type="ECO:0000256" key="1">
    <source>
        <dbReference type="ARBA" id="ARBA00006484"/>
    </source>
</evidence>
<dbReference type="Proteomes" id="UP000184474">
    <property type="component" value="Unassembled WGS sequence"/>
</dbReference>
<dbReference type="PRINTS" id="PR00080">
    <property type="entry name" value="SDRFAMILY"/>
</dbReference>